<proteinExistence type="predicted"/>
<evidence type="ECO:0000256" key="2">
    <source>
        <dbReference type="ARBA" id="ARBA00022527"/>
    </source>
</evidence>
<feature type="domain" description="Protein kinase" evidence="9">
    <location>
        <begin position="10"/>
        <end position="327"/>
    </location>
</feature>
<reference evidence="10" key="1">
    <citation type="submission" date="2021-06" db="EMBL/GenBank/DDBJ databases">
        <authorList>
            <person name="Kallberg Y."/>
            <person name="Tangrot J."/>
            <person name="Rosling A."/>
        </authorList>
    </citation>
    <scope>NUCLEOTIDE SEQUENCE</scope>
    <source>
        <strain evidence="10">IA702</strain>
    </source>
</reference>
<dbReference type="AlphaFoldDB" id="A0A9N9BPY1"/>
<dbReference type="GO" id="GO:0004674">
    <property type="term" value="F:protein serine/threonine kinase activity"/>
    <property type="evidence" value="ECO:0007669"/>
    <property type="project" value="UniProtKB-KW"/>
</dbReference>
<protein>
    <submittedName>
        <fullName evidence="10">6318_t:CDS:1</fullName>
    </submittedName>
</protein>
<evidence type="ECO:0000313" key="11">
    <source>
        <dbReference type="Proteomes" id="UP000789572"/>
    </source>
</evidence>
<dbReference type="SUPFAM" id="SSF56112">
    <property type="entry name" value="Protein kinase-like (PK-like)"/>
    <property type="match status" value="1"/>
</dbReference>
<evidence type="ECO:0000256" key="5">
    <source>
        <dbReference type="ARBA" id="ARBA00022777"/>
    </source>
</evidence>
<gene>
    <name evidence="10" type="ORF">POCULU_LOCUS6032</name>
</gene>
<name>A0A9N9BPY1_9GLOM</name>
<dbReference type="OrthoDB" id="1732493at2759"/>
<keyword evidence="3" id="KW-0808">Transferase</keyword>
<feature type="binding site" evidence="8">
    <location>
        <position position="39"/>
    </location>
    <ligand>
        <name>ATP</name>
        <dbReference type="ChEBI" id="CHEBI:30616"/>
    </ligand>
</feature>
<evidence type="ECO:0000259" key="9">
    <source>
        <dbReference type="PROSITE" id="PS50011"/>
    </source>
</evidence>
<dbReference type="PROSITE" id="PS00109">
    <property type="entry name" value="PROTEIN_KINASE_TYR"/>
    <property type="match status" value="1"/>
</dbReference>
<keyword evidence="2" id="KW-0723">Serine/threonine-protein kinase</keyword>
<dbReference type="GO" id="GO:0005634">
    <property type="term" value="C:nucleus"/>
    <property type="evidence" value="ECO:0007669"/>
    <property type="project" value="UniProtKB-SubCell"/>
</dbReference>
<dbReference type="PROSITE" id="PS00107">
    <property type="entry name" value="PROTEIN_KINASE_ATP"/>
    <property type="match status" value="1"/>
</dbReference>
<evidence type="ECO:0000256" key="7">
    <source>
        <dbReference type="ARBA" id="ARBA00023242"/>
    </source>
</evidence>
<dbReference type="PANTHER" id="PTHR24056">
    <property type="entry name" value="CELL DIVISION PROTEIN KINASE"/>
    <property type="match status" value="1"/>
</dbReference>
<dbReference type="InterPro" id="IPR000719">
    <property type="entry name" value="Prot_kinase_dom"/>
</dbReference>
<dbReference type="FunFam" id="1.10.510.10:FF:000624">
    <property type="entry name" value="Mitogen-activated protein kinase"/>
    <property type="match status" value="1"/>
</dbReference>
<keyword evidence="4 8" id="KW-0547">Nucleotide-binding</keyword>
<dbReference type="Gene3D" id="3.30.200.20">
    <property type="entry name" value="Phosphorylase Kinase, domain 1"/>
    <property type="match status" value="1"/>
</dbReference>
<accession>A0A9N9BPY1</accession>
<dbReference type="InterPro" id="IPR050108">
    <property type="entry name" value="CDK"/>
</dbReference>
<dbReference type="Pfam" id="PF00069">
    <property type="entry name" value="Pkinase"/>
    <property type="match status" value="1"/>
</dbReference>
<keyword evidence="6 8" id="KW-0067">ATP-binding</keyword>
<dbReference type="InterPro" id="IPR017441">
    <property type="entry name" value="Protein_kinase_ATP_BS"/>
</dbReference>
<keyword evidence="11" id="KW-1185">Reference proteome</keyword>
<dbReference type="InterPro" id="IPR008266">
    <property type="entry name" value="Tyr_kinase_AS"/>
</dbReference>
<evidence type="ECO:0000256" key="6">
    <source>
        <dbReference type="ARBA" id="ARBA00022840"/>
    </source>
</evidence>
<dbReference type="Proteomes" id="UP000789572">
    <property type="component" value="Unassembled WGS sequence"/>
</dbReference>
<evidence type="ECO:0000256" key="4">
    <source>
        <dbReference type="ARBA" id="ARBA00022741"/>
    </source>
</evidence>
<organism evidence="10 11">
    <name type="scientific">Paraglomus occultum</name>
    <dbReference type="NCBI Taxonomy" id="144539"/>
    <lineage>
        <taxon>Eukaryota</taxon>
        <taxon>Fungi</taxon>
        <taxon>Fungi incertae sedis</taxon>
        <taxon>Mucoromycota</taxon>
        <taxon>Glomeromycotina</taxon>
        <taxon>Glomeromycetes</taxon>
        <taxon>Paraglomerales</taxon>
        <taxon>Paraglomeraceae</taxon>
        <taxon>Paraglomus</taxon>
    </lineage>
</organism>
<sequence length="355" mass="40483">MIREYNRDDYDIIETIGEGTFSVVFLAKDANTGDTVAIKAPNGILGQQRIQREINILSSINHENVYFFHLLHAHRLWFAYKAQEGIHIIHSQIINLLAFKESSAIAYRLRLILPYCPFTIKRLLKDYELTTLHAKASMVMILRGVAYLHDQGIIHRDLSPNNILVDRSGTIKIADLGCAWTEEDDKGKEEGAEKRGKMNHEVGTRAPEILFSSPNYTESIDIWSTACIIAEFFTQPPGTPLFCGESDIDQICRIFRVLNVPDDLTWPEFRYLPDYGKITFEIDHSEGLSRQELPNATDDALDFIKQLLVLRPIERLPAKQALQSPYLSELSAVSAINMSELKRRIPESLCRLFFS</sequence>
<comment type="subcellular location">
    <subcellularLocation>
        <location evidence="1">Nucleus</location>
    </subcellularLocation>
</comment>
<dbReference type="InterPro" id="IPR011009">
    <property type="entry name" value="Kinase-like_dom_sf"/>
</dbReference>
<comment type="caution">
    <text evidence="10">The sequence shown here is derived from an EMBL/GenBank/DDBJ whole genome shotgun (WGS) entry which is preliminary data.</text>
</comment>
<evidence type="ECO:0000256" key="8">
    <source>
        <dbReference type="PROSITE-ProRule" id="PRU10141"/>
    </source>
</evidence>
<evidence type="ECO:0000256" key="3">
    <source>
        <dbReference type="ARBA" id="ARBA00022679"/>
    </source>
</evidence>
<dbReference type="Gene3D" id="1.10.510.10">
    <property type="entry name" value="Transferase(Phosphotransferase) domain 1"/>
    <property type="match status" value="1"/>
</dbReference>
<evidence type="ECO:0000313" key="10">
    <source>
        <dbReference type="EMBL" id="CAG8571752.1"/>
    </source>
</evidence>
<dbReference type="PROSITE" id="PS50011">
    <property type="entry name" value="PROTEIN_KINASE_DOM"/>
    <property type="match status" value="1"/>
</dbReference>
<evidence type="ECO:0000256" key="1">
    <source>
        <dbReference type="ARBA" id="ARBA00004123"/>
    </source>
</evidence>
<dbReference type="EMBL" id="CAJVPJ010001028">
    <property type="protein sequence ID" value="CAG8571752.1"/>
    <property type="molecule type" value="Genomic_DNA"/>
</dbReference>
<keyword evidence="5" id="KW-0418">Kinase</keyword>
<dbReference type="GO" id="GO:0005524">
    <property type="term" value="F:ATP binding"/>
    <property type="evidence" value="ECO:0007669"/>
    <property type="project" value="UniProtKB-UniRule"/>
</dbReference>
<keyword evidence="7" id="KW-0539">Nucleus</keyword>